<dbReference type="RefSeq" id="WP_119779146.1">
    <property type="nucleotide sequence ID" value="NZ_QYUK01000011.1"/>
</dbReference>
<dbReference type="InterPro" id="IPR023631">
    <property type="entry name" value="Amidase_dom"/>
</dbReference>
<evidence type="ECO:0000313" key="4">
    <source>
        <dbReference type="Proteomes" id="UP000284605"/>
    </source>
</evidence>
<feature type="domain" description="Amidase" evidence="2">
    <location>
        <begin position="27"/>
        <end position="475"/>
    </location>
</feature>
<organism evidence="3 4">
    <name type="scientific">Oleomonas cavernae</name>
    <dbReference type="NCBI Taxonomy" id="2320859"/>
    <lineage>
        <taxon>Bacteria</taxon>
        <taxon>Pseudomonadati</taxon>
        <taxon>Pseudomonadota</taxon>
        <taxon>Alphaproteobacteria</taxon>
        <taxon>Acetobacterales</taxon>
        <taxon>Acetobacteraceae</taxon>
        <taxon>Oleomonas</taxon>
    </lineage>
</organism>
<dbReference type="SUPFAM" id="SSF75304">
    <property type="entry name" value="Amidase signature (AS) enzymes"/>
    <property type="match status" value="1"/>
</dbReference>
<dbReference type="InterPro" id="IPR036928">
    <property type="entry name" value="AS_sf"/>
</dbReference>
<dbReference type="PANTHER" id="PTHR11895:SF7">
    <property type="entry name" value="GLUTAMYL-TRNA(GLN) AMIDOTRANSFERASE SUBUNIT A, MITOCHONDRIAL"/>
    <property type="match status" value="1"/>
</dbReference>
<evidence type="ECO:0000256" key="1">
    <source>
        <dbReference type="ARBA" id="ARBA00009199"/>
    </source>
</evidence>
<sequence length="498" mass="53151">MKNFDYTSFDATGLADLVARREVTPGELLDAAIERADAINPRLNAIISRFDARARRRVEHEPLNGPFAGVPFLLKDFLQDYAGERSTYGNKGLKRADYRPDRNATLVDRFLAAGVVPFGHTNSPEFGFKGVTEPEAHGPTRNPWNLDYLPYGSSGGSASAVAAGIVPMAGASDGGGSIRLPASACGLFGFKPGRGRTPSGPDYAEMMHGGAVSHVVSRSVRDSARMLDAIQGPELGGPFAIAPPERPYAQELGRDPGSLKIGFCTRSPIGTPVDPECVRAVTDTARLLESLGHTIEEAEPAIDGDALADDFLSVYFAMAGAAVAAVKQQAGCGNEGFELDTLGIAGIGRAISAPDYIAIHDRWNTYNRALADFHGRYDLYLTPTNALPPPRVGEQDTPAGDRAALRVILALRLSWVLLKTGYVHKMARRLLQWTPFTQLANLTGTPSMSLPLHWAATGLPIGVQIGAGVGGEGLLFRVASQLEQAKPWADQRPPIFAA</sequence>
<evidence type="ECO:0000259" key="2">
    <source>
        <dbReference type="Pfam" id="PF01425"/>
    </source>
</evidence>
<gene>
    <name evidence="3" type="ORF">D3874_17090</name>
</gene>
<comment type="caution">
    <text evidence="3">The sequence shown here is derived from an EMBL/GenBank/DDBJ whole genome shotgun (WGS) entry which is preliminary data.</text>
</comment>
<comment type="similarity">
    <text evidence="1">Belongs to the amidase family.</text>
</comment>
<dbReference type="OrthoDB" id="9811471at2"/>
<dbReference type="Pfam" id="PF01425">
    <property type="entry name" value="Amidase"/>
    <property type="match status" value="1"/>
</dbReference>
<evidence type="ECO:0000313" key="3">
    <source>
        <dbReference type="EMBL" id="RJF88511.1"/>
    </source>
</evidence>
<name>A0A418WER3_9PROT</name>
<protein>
    <submittedName>
        <fullName evidence="3">Amidase</fullName>
    </submittedName>
</protein>
<dbReference type="GO" id="GO:0003824">
    <property type="term" value="F:catalytic activity"/>
    <property type="evidence" value="ECO:0007669"/>
    <property type="project" value="InterPro"/>
</dbReference>
<accession>A0A418WER3</accession>
<dbReference type="EMBL" id="QYUK01000011">
    <property type="protein sequence ID" value="RJF88511.1"/>
    <property type="molecule type" value="Genomic_DNA"/>
</dbReference>
<keyword evidence="4" id="KW-1185">Reference proteome</keyword>
<proteinExistence type="inferred from homology"/>
<reference evidence="3 4" key="1">
    <citation type="submission" date="2018-09" db="EMBL/GenBank/DDBJ databases">
        <authorList>
            <person name="Zhu H."/>
        </authorList>
    </citation>
    <scope>NUCLEOTIDE SEQUENCE [LARGE SCALE GENOMIC DNA]</scope>
    <source>
        <strain evidence="3 4">K1W22B-8</strain>
    </source>
</reference>
<dbReference type="AlphaFoldDB" id="A0A418WER3"/>
<dbReference type="Proteomes" id="UP000284605">
    <property type="component" value="Unassembled WGS sequence"/>
</dbReference>
<dbReference type="Gene3D" id="3.90.1300.10">
    <property type="entry name" value="Amidase signature (AS) domain"/>
    <property type="match status" value="1"/>
</dbReference>
<dbReference type="PANTHER" id="PTHR11895">
    <property type="entry name" value="TRANSAMIDASE"/>
    <property type="match status" value="1"/>
</dbReference>
<dbReference type="InterPro" id="IPR000120">
    <property type="entry name" value="Amidase"/>
</dbReference>